<dbReference type="EMBL" id="LT934121">
    <property type="protein sequence ID" value="VAI50937.1"/>
    <property type="molecule type" value="Genomic_DNA"/>
</dbReference>
<gene>
    <name evidence="2" type="ORF">TRITD_6Av1G213890</name>
</gene>
<proteinExistence type="predicted"/>
<accession>A0A9R0Y9X5</accession>
<organism evidence="2 3">
    <name type="scientific">Triticum turgidum subsp. durum</name>
    <name type="common">Durum wheat</name>
    <name type="synonym">Triticum durum</name>
    <dbReference type="NCBI Taxonomy" id="4567"/>
    <lineage>
        <taxon>Eukaryota</taxon>
        <taxon>Viridiplantae</taxon>
        <taxon>Streptophyta</taxon>
        <taxon>Embryophyta</taxon>
        <taxon>Tracheophyta</taxon>
        <taxon>Spermatophyta</taxon>
        <taxon>Magnoliopsida</taxon>
        <taxon>Liliopsida</taxon>
        <taxon>Poales</taxon>
        <taxon>Poaceae</taxon>
        <taxon>BOP clade</taxon>
        <taxon>Pooideae</taxon>
        <taxon>Triticodae</taxon>
        <taxon>Triticeae</taxon>
        <taxon>Triticinae</taxon>
        <taxon>Triticum</taxon>
    </lineage>
</organism>
<keyword evidence="3" id="KW-1185">Reference proteome</keyword>
<dbReference type="AlphaFoldDB" id="A0A9R0Y9X5"/>
<protein>
    <submittedName>
        <fullName evidence="2">Uncharacterized protein</fullName>
    </submittedName>
</protein>
<dbReference type="Proteomes" id="UP000324705">
    <property type="component" value="Chromosome 6A"/>
</dbReference>
<name>A0A9R0Y9X5_TRITD</name>
<evidence type="ECO:0000313" key="2">
    <source>
        <dbReference type="EMBL" id="VAI50937.1"/>
    </source>
</evidence>
<reference evidence="2 3" key="1">
    <citation type="submission" date="2017-09" db="EMBL/GenBank/DDBJ databases">
        <authorList>
            <consortium name="International Durum Wheat Genome Sequencing Consortium (IDWGSC)"/>
            <person name="Milanesi L."/>
        </authorList>
    </citation>
    <scope>NUCLEOTIDE SEQUENCE [LARGE SCALE GENOMIC DNA]</scope>
    <source>
        <strain evidence="3">cv. Svevo</strain>
    </source>
</reference>
<feature type="region of interest" description="Disordered" evidence="1">
    <location>
        <begin position="139"/>
        <end position="159"/>
    </location>
</feature>
<evidence type="ECO:0000313" key="3">
    <source>
        <dbReference type="Proteomes" id="UP000324705"/>
    </source>
</evidence>
<sequence>MEAAADEEKPLIHHLSPQDDGLEHTSDGTVDINKQPARRRSTGNWRACYFILGAAREQCRRREERVDLDRQLLLHAAHRSLLGRHILGEIPGNSSLPFSLYRWDAGYDIVSVDPGADALFKHQRNPACHGLPRALPRRLGDRRHQAVHVSPRGGPVRHR</sequence>
<evidence type="ECO:0000256" key="1">
    <source>
        <dbReference type="SAM" id="MobiDB-lite"/>
    </source>
</evidence>
<dbReference type="Gramene" id="TRITD6Av1G213890.5">
    <property type="protein sequence ID" value="TRITD6Av1G213890.5"/>
    <property type="gene ID" value="TRITD6Av1G213890"/>
</dbReference>
<feature type="compositionally biased region" description="Basic and acidic residues" evidence="1">
    <location>
        <begin position="1"/>
        <end position="11"/>
    </location>
</feature>
<feature type="region of interest" description="Disordered" evidence="1">
    <location>
        <begin position="1"/>
        <end position="30"/>
    </location>
</feature>